<evidence type="ECO:0000313" key="5">
    <source>
        <dbReference type="EMBL" id="KNC32522.1"/>
    </source>
</evidence>
<keyword evidence="6" id="KW-1185">Reference proteome</keyword>
<comment type="subcellular location">
    <subcellularLocation>
        <location evidence="1">Nucleus</location>
    </subcellularLocation>
</comment>
<dbReference type="GO" id="GO:0032039">
    <property type="term" value="C:integrator complex"/>
    <property type="evidence" value="ECO:0007669"/>
    <property type="project" value="TreeGrafter"/>
</dbReference>
<protein>
    <recommendedName>
        <fullName evidence="7">Integrator complex subunit 4</fullName>
    </recommendedName>
</protein>
<dbReference type="InterPro" id="IPR016024">
    <property type="entry name" value="ARM-type_fold"/>
</dbReference>
<dbReference type="STRING" id="7375.A0A0L0CJY2"/>
<gene>
    <name evidence="5" type="ORF">FF38_03093</name>
</gene>
<dbReference type="PANTHER" id="PTHR20938:SF0">
    <property type="entry name" value="INTEGRATOR COMPLEX SUBUNIT 4"/>
    <property type="match status" value="1"/>
</dbReference>
<dbReference type="Pfam" id="PF24493">
    <property type="entry name" value="INTS4_8HBD"/>
    <property type="match status" value="2"/>
</dbReference>
<feature type="domain" description="Integrator complex subunit 4/Protein SIEL C-terminal Ig-like" evidence="4">
    <location>
        <begin position="823"/>
        <end position="945"/>
    </location>
</feature>
<dbReference type="OrthoDB" id="18190at2759"/>
<comment type="caution">
    <text evidence="5">The sequence shown here is derived from an EMBL/GenBank/DDBJ whole genome shotgun (WGS) entry which is preliminary data.</text>
</comment>
<dbReference type="PANTHER" id="PTHR20938">
    <property type="entry name" value="INTEGRATOR COMPLEX SUBUNIT 4"/>
    <property type="match status" value="1"/>
</dbReference>
<evidence type="ECO:0000259" key="4">
    <source>
        <dbReference type="Pfam" id="PF25458"/>
    </source>
</evidence>
<feature type="domain" description="INTS4 8 helical bundle" evidence="3">
    <location>
        <begin position="619"/>
        <end position="813"/>
    </location>
</feature>
<dbReference type="EMBL" id="JRES01000302">
    <property type="protein sequence ID" value="KNC32522.1"/>
    <property type="molecule type" value="Genomic_DNA"/>
</dbReference>
<dbReference type="Pfam" id="PF25458">
    <property type="entry name" value="INTS4_C"/>
    <property type="match status" value="2"/>
</dbReference>
<feature type="domain" description="Integrator complex subunit 4/Protein SIEL C-terminal Ig-like" evidence="4">
    <location>
        <begin position="1771"/>
        <end position="1894"/>
    </location>
</feature>
<dbReference type="SUPFAM" id="SSF48371">
    <property type="entry name" value="ARM repeat"/>
    <property type="match status" value="4"/>
</dbReference>
<dbReference type="GO" id="GO:0016180">
    <property type="term" value="P:snRNA processing"/>
    <property type="evidence" value="ECO:0007669"/>
    <property type="project" value="TreeGrafter"/>
</dbReference>
<dbReference type="Gene3D" id="1.25.10.10">
    <property type="entry name" value="Leucine-rich Repeat Variant"/>
    <property type="match status" value="4"/>
</dbReference>
<sequence length="1898" mass="210609">MASTSVAVKRPLSVTETVECIQQPPHKKIRIQTTSKNVSATNKLQQAINLLGTISPQNNKELLELLVKIADELVLDDCEISEFHEAINKLIDIFRQERDGDTTVRVMILGLLADFAEVRVAEVVNALIDEIIGVLKYEKSQKVIAQGLCSLHKIGAKNLKHLPTMHITKMAHFAQQQLCSESHQTQKNALMVLSAFVALTDAKKGVIDTIGHYADSQDSGVRAQSLRSILCLGDRGAVLSPSLYKRAVAAMQDDYECVRQQALQLVFQLGVNHPDHMISCGTEDEEEMRLVDAAFSKVCAALCDLCIQIRVQAAEHLGDMTMVSSEFLHQTLDKKLMSNLRRKKTAHERGAQLVASGEWSSGKRWADDAPQEQLDTNTISLIASGACGALVHGLEDEFLEVRIATVDSMCKLALKHPDFAVTCLDFLVDMFNDEIEEVRLKAIYSLTAIAKHIVLREDQLEIMLSSLEDFSVEVREGLHLMLGACRVSTQACLLMVVQKLLDVLSKYPQDKLSAFGCMRKVGQKHPNLCLAVTSHLLQDHPFFDSAERDVEDPAYLCILILLFNAAANLVPIISLFPDVTLKHYAYLRDAMPSLVPQLPIEGASMKKPMDDLNGSNNSREYLETILAHINDIFSIARDRVPLLKTAQDNLKRLGEIDPEMLGTANFLETFLAAQIQIEQLQSCTTSQYSRAPLKESLAQLVRNCLKLQHIFSGLTYSDMLLVKQICLRASALHLVLVVRDRSQSALGPCQMLLQTASDISNFLDEKQDSQPDSLTTLLLNQLSSIVDPKPGKVFREILPLVQKPSAVSMPPANVNIKMCMANILEPCPQMSQDNVIKVTAGLIAALPFVAEIDNLQESQKQDMRIKIKYPDQHLHTVVPKLSDFKKIMTEQGAHETNVRLRTTILLSHSVWTEASSVEITLCLAVRPGTELDLCKPAKILFAPKPSTNMASTSVAVKRPLSVTETVECIQQPPHKKIRIQTTSKNVSATNKLQQAINLLGTISPQNNKELLELLVKIADELVLDDCEISEFHEAINKLIDIFRQERDGDTTVRVMILGLLADFAEVRVAEVVNALIDEIIGVLKYEKSQKVIAQGLCSLHKIGAKNLKHLPTMHITKMAHFAQQQLCSESHQTQKNALMVLSAFVALTDAKKGVIDTIGHYADSQDSGVRAQSLRSILCLGDRGAVLSPSLYKRAVAAMQDDYECVRQQALQLVFQLGVNHPDHMISCGTEDEEEMRLVDAAFSKVCAALCDLCIQIRVQAAEHLGDMTMVSSEFLHQTLDKKLMSNLRRKKTAHERGAQLVASGEWSSGKRWADDAPQEQLDTNTISLIASGACGALVHGLEDEFLEVRIATVDSMCKLALKHPDFAVTCLDFLVDMFNDEIEEVRLKAIYSLTAIAKHIVLREDQLEIMLSSLEDFSVEVREGLHLMLGACRVSTQACLLMVVQKLLDVLSKYPQDKLSAFGCMRKVGQKHPNLCLAVTSHLLQDHPFFDSAERDVEDPAYLCILILLFNAAANLVPIISLFPDVTLKHYAYLRDAMPSLVPQLPIEGASMKKPMDDLNGSNNSREYLETILAHINDIFSIARDRVPLLKTAQDNLKRLGEIDPEMLGTANFLETFLAAQIQIEQLQSCTTSQYSRAPLKESLAQLVRNCLKLQHIFSGLTYSDMLLVKQICLRASALHLVLVVRDRSQSALGPCQMLLQTASDISNFLDEKQDSQPDSLTTLLLNQLSSIVDPKPGKVFREILPLVQKPSAVSMPPANVNIKMCMANILEPCPQMSQDNVIKVTAGLIAALPFVAEIDNLQESQKQDMRIKIKYPDQHLHTVVPKLSDFKKIMTEQGAHETNVRLRTTILLSHSVWTEASSVEITLCLAVRPGTELDLCKPAKILFAPKPVRRGI</sequence>
<accession>A0A0L0CJY2</accession>
<dbReference type="InterPro" id="IPR056235">
    <property type="entry name" value="INTS4_8HBD"/>
</dbReference>
<proteinExistence type="predicted"/>
<keyword evidence="2" id="KW-0539">Nucleus</keyword>
<dbReference type="InterPro" id="IPR011989">
    <property type="entry name" value="ARM-like"/>
</dbReference>
<dbReference type="InterPro" id="IPR057412">
    <property type="entry name" value="INTS4_C"/>
</dbReference>
<evidence type="ECO:0008006" key="7">
    <source>
        <dbReference type="Google" id="ProtNLM"/>
    </source>
</evidence>
<dbReference type="Proteomes" id="UP000037069">
    <property type="component" value="Unassembled WGS sequence"/>
</dbReference>
<evidence type="ECO:0000256" key="1">
    <source>
        <dbReference type="ARBA" id="ARBA00004123"/>
    </source>
</evidence>
<name>A0A0L0CJY2_LUCCU</name>
<organism evidence="5 6">
    <name type="scientific">Lucilia cuprina</name>
    <name type="common">Green bottle fly</name>
    <name type="synonym">Australian sheep blowfly</name>
    <dbReference type="NCBI Taxonomy" id="7375"/>
    <lineage>
        <taxon>Eukaryota</taxon>
        <taxon>Metazoa</taxon>
        <taxon>Ecdysozoa</taxon>
        <taxon>Arthropoda</taxon>
        <taxon>Hexapoda</taxon>
        <taxon>Insecta</taxon>
        <taxon>Pterygota</taxon>
        <taxon>Neoptera</taxon>
        <taxon>Endopterygota</taxon>
        <taxon>Diptera</taxon>
        <taxon>Brachycera</taxon>
        <taxon>Muscomorpha</taxon>
        <taxon>Oestroidea</taxon>
        <taxon>Calliphoridae</taxon>
        <taxon>Luciliinae</taxon>
        <taxon>Lucilia</taxon>
    </lineage>
</organism>
<evidence type="ECO:0000313" key="6">
    <source>
        <dbReference type="Proteomes" id="UP000037069"/>
    </source>
</evidence>
<reference evidence="5 6" key="1">
    <citation type="journal article" date="2015" name="Nat. Commun.">
        <title>Lucilia cuprina genome unlocks parasitic fly biology to underpin future interventions.</title>
        <authorList>
            <person name="Anstead C.A."/>
            <person name="Korhonen P.K."/>
            <person name="Young N.D."/>
            <person name="Hall R.S."/>
            <person name="Jex A.R."/>
            <person name="Murali S.C."/>
            <person name="Hughes D.S."/>
            <person name="Lee S.F."/>
            <person name="Perry T."/>
            <person name="Stroehlein A.J."/>
            <person name="Ansell B.R."/>
            <person name="Breugelmans B."/>
            <person name="Hofmann A."/>
            <person name="Qu J."/>
            <person name="Dugan S."/>
            <person name="Lee S.L."/>
            <person name="Chao H."/>
            <person name="Dinh H."/>
            <person name="Han Y."/>
            <person name="Doddapaneni H.V."/>
            <person name="Worley K.C."/>
            <person name="Muzny D.M."/>
            <person name="Ioannidis P."/>
            <person name="Waterhouse R.M."/>
            <person name="Zdobnov E.M."/>
            <person name="James P.J."/>
            <person name="Bagnall N.H."/>
            <person name="Kotze A.C."/>
            <person name="Gibbs R.A."/>
            <person name="Richards S."/>
            <person name="Batterham P."/>
            <person name="Gasser R.B."/>
        </authorList>
    </citation>
    <scope>NUCLEOTIDE SEQUENCE [LARGE SCALE GENOMIC DNA]</scope>
    <source>
        <strain evidence="5 6">LS</strain>
        <tissue evidence="5">Full body</tissue>
    </source>
</reference>
<evidence type="ECO:0000256" key="2">
    <source>
        <dbReference type="ARBA" id="ARBA00023242"/>
    </source>
</evidence>
<dbReference type="FunFam" id="1.25.10.10:FF:000728">
    <property type="entry name" value="Blast:Integrator complex subunit 4"/>
    <property type="match status" value="2"/>
</dbReference>
<feature type="domain" description="INTS4 8 helical bundle" evidence="3">
    <location>
        <begin position="1567"/>
        <end position="1761"/>
    </location>
</feature>
<evidence type="ECO:0000259" key="3">
    <source>
        <dbReference type="Pfam" id="PF24493"/>
    </source>
</evidence>